<gene>
    <name evidence="5" type="ORF">AB868_01684</name>
    <name evidence="6" type="ORF">GMA22_00695</name>
</gene>
<comment type="subunit">
    <text evidence="3">Homohexamer. The hexamer is formed by a dimer of trimers.</text>
</comment>
<dbReference type="InterPro" id="IPR003787">
    <property type="entry name" value="Sulphur_relay_DsrE/F-like"/>
</dbReference>
<name>A0A0P0QB30_SERMA</name>
<dbReference type="EMBL" id="LFJS01000012">
    <property type="protein sequence ID" value="KMU50955.1"/>
    <property type="molecule type" value="Genomic_DNA"/>
</dbReference>
<dbReference type="PANTHER" id="PTHR34874">
    <property type="entry name" value="PROTEIN YCHN"/>
    <property type="match status" value="1"/>
</dbReference>
<reference evidence="5 7" key="1">
    <citation type="submission" date="2015-06" db="EMBL/GenBank/DDBJ databases">
        <title>Draft Genome of Serratia marcescens Strain AH0650_Sm1.</title>
        <authorList>
            <person name="Wan Y."/>
            <person name="Gorrie C."/>
            <person name="Holt K."/>
        </authorList>
    </citation>
    <scope>NUCLEOTIDE SEQUENCE [LARGE SCALE GENOMIC DNA]</scope>
    <source>
        <strain evidence="5 7">AH0650_Sm1</strain>
    </source>
</reference>
<comment type="caution">
    <text evidence="5">The sequence shown here is derived from an EMBL/GenBank/DDBJ whole genome shotgun (WGS) entry which is preliminary data.</text>
</comment>
<sequence>MSSVVLIANGAAYGHESLFNALRLAIAMKEQQSSLDLRLFLMSDAVVAGLAGQQPHEGYHLQQMLEILTAQQVPVKLCKTCADARGVSRLPLADGVAIGTLVELAQWTLAAEKVLTF</sequence>
<evidence type="ECO:0000256" key="1">
    <source>
        <dbReference type="ARBA" id="ARBA00022694"/>
    </source>
</evidence>
<evidence type="ECO:0000313" key="6">
    <source>
        <dbReference type="EMBL" id="MVF01786.1"/>
    </source>
</evidence>
<dbReference type="PANTHER" id="PTHR34874:SF1">
    <property type="entry name" value="PROTEIN YCHN"/>
    <property type="match status" value="1"/>
</dbReference>
<dbReference type="Proteomes" id="UP000443014">
    <property type="component" value="Unassembled WGS sequence"/>
</dbReference>
<dbReference type="STRING" id="273526.SMDB11_0372"/>
<evidence type="ECO:0000256" key="2">
    <source>
        <dbReference type="ARBA" id="ARBA00060967"/>
    </source>
</evidence>
<proteinExistence type="predicted"/>
<dbReference type="SUPFAM" id="SSF75169">
    <property type="entry name" value="DsrEFH-like"/>
    <property type="match status" value="1"/>
</dbReference>
<evidence type="ECO:0000256" key="4">
    <source>
        <dbReference type="ARBA" id="ARBA00073493"/>
    </source>
</evidence>
<evidence type="ECO:0000313" key="8">
    <source>
        <dbReference type="Proteomes" id="UP000443014"/>
    </source>
</evidence>
<dbReference type="EMBL" id="WNKC01000001">
    <property type="protein sequence ID" value="MVF01786.1"/>
    <property type="molecule type" value="Genomic_DNA"/>
</dbReference>
<accession>A0A656VFA7</accession>
<reference evidence="6 8" key="2">
    <citation type="submission" date="2019-11" db="EMBL/GenBank/DDBJ databases">
        <title>Whole genome sequence of a plant growth promoting strain Serratia marcescens BTL07 isolated from the rhizoplane of Chili (Capsicum annuum).</title>
        <authorList>
            <person name="Dutta S."/>
            <person name="Khatun A."/>
            <person name="Gupta D.R."/>
            <person name="Surovy M.Z."/>
            <person name="Rahman M.M."/>
            <person name="Mahmud N.U."/>
            <person name="Emes R."/>
            <person name="Warry A."/>
            <person name="West H."/>
            <person name="Clarke M.L."/>
            <person name="Islam M.T."/>
        </authorList>
    </citation>
    <scope>NUCLEOTIDE SEQUENCE [LARGE SCALE GENOMIC DNA]</scope>
    <source>
        <strain evidence="6 8">BTL07</strain>
    </source>
</reference>
<dbReference type="Proteomes" id="UP000037482">
    <property type="component" value="Unassembled WGS sequence"/>
</dbReference>
<keyword evidence="1" id="KW-0819">tRNA processing</keyword>
<dbReference type="Gene3D" id="3.40.1260.10">
    <property type="entry name" value="DsrEFH-like"/>
    <property type="match status" value="1"/>
</dbReference>
<evidence type="ECO:0000313" key="5">
    <source>
        <dbReference type="EMBL" id="KMU50955.1"/>
    </source>
</evidence>
<dbReference type="GO" id="GO:0008033">
    <property type="term" value="P:tRNA processing"/>
    <property type="evidence" value="ECO:0007669"/>
    <property type="project" value="UniProtKB-KW"/>
</dbReference>
<dbReference type="Pfam" id="PF02635">
    <property type="entry name" value="DsrE"/>
    <property type="match status" value="1"/>
</dbReference>
<accession>A0A0P0QB30</accession>
<dbReference type="AlphaFoldDB" id="A0A0P0QB30"/>
<evidence type="ECO:0000313" key="7">
    <source>
        <dbReference type="Proteomes" id="UP000037482"/>
    </source>
</evidence>
<dbReference type="GO" id="GO:0005829">
    <property type="term" value="C:cytosol"/>
    <property type="evidence" value="ECO:0007669"/>
    <property type="project" value="TreeGrafter"/>
</dbReference>
<comment type="similarity">
    <text evidence="2">To M.jannaschii MJ0989.</text>
</comment>
<protein>
    <recommendedName>
        <fullName evidence="4">Protein YchN</fullName>
    </recommendedName>
</protein>
<dbReference type="FunFam" id="3.40.1260.10:FF:000003">
    <property type="entry name" value="DsrE/DsrF-like family protein"/>
    <property type="match status" value="1"/>
</dbReference>
<dbReference type="InterPro" id="IPR027396">
    <property type="entry name" value="DsrEFH-like"/>
</dbReference>
<dbReference type="GeneID" id="87006006"/>
<dbReference type="RefSeq" id="WP_004940282.1">
    <property type="nucleotide sequence ID" value="NZ_ABEXNO020000008.1"/>
</dbReference>
<organism evidence="5 7">
    <name type="scientific">Serratia marcescens</name>
    <dbReference type="NCBI Taxonomy" id="615"/>
    <lineage>
        <taxon>Bacteria</taxon>
        <taxon>Pseudomonadati</taxon>
        <taxon>Pseudomonadota</taxon>
        <taxon>Gammaproteobacteria</taxon>
        <taxon>Enterobacterales</taxon>
        <taxon>Yersiniaceae</taxon>
        <taxon>Serratia</taxon>
    </lineage>
</organism>
<evidence type="ECO:0000256" key="3">
    <source>
        <dbReference type="ARBA" id="ARBA00066215"/>
    </source>
</evidence>
<dbReference type="OrthoDB" id="9807918at2"/>